<dbReference type="AlphaFoldDB" id="F5YPT7"/>
<comment type="subcellular location">
    <subcellularLocation>
        <location evidence="2">Cell membrane</location>
        <topology evidence="2">Single-pass membrane protein</topology>
    </subcellularLocation>
</comment>
<protein>
    <recommendedName>
        <fullName evidence="10">Flagellar protein FliL</fullName>
    </recommendedName>
</protein>
<keyword evidence="6 10" id="KW-0812">Transmembrane</keyword>
<proteinExistence type="inferred from homology"/>
<dbReference type="OrthoDB" id="350725at2"/>
<dbReference type="InterPro" id="IPR004212">
    <property type="entry name" value="GTF2I"/>
</dbReference>
<comment type="function">
    <text evidence="1 10">Controls the rotational direction of flagella during chemotaxis.</text>
</comment>
<dbReference type="EMBL" id="CP001843">
    <property type="protein sequence ID" value="AEF83756.1"/>
    <property type="molecule type" value="Genomic_DNA"/>
</dbReference>
<dbReference type="GO" id="GO:0005886">
    <property type="term" value="C:plasma membrane"/>
    <property type="evidence" value="ECO:0007669"/>
    <property type="project" value="UniProtKB-SubCell"/>
</dbReference>
<evidence type="ECO:0000256" key="11">
    <source>
        <dbReference type="SAM" id="MobiDB-lite"/>
    </source>
</evidence>
<dbReference type="InterPro" id="IPR005503">
    <property type="entry name" value="FliL"/>
</dbReference>
<dbReference type="GO" id="GO:0071973">
    <property type="term" value="P:bacterial-type flagellum-dependent cell motility"/>
    <property type="evidence" value="ECO:0007669"/>
    <property type="project" value="InterPro"/>
</dbReference>
<feature type="transmembrane region" description="Helical" evidence="10">
    <location>
        <begin position="36"/>
        <end position="58"/>
    </location>
</feature>
<keyword evidence="8 10" id="KW-1133">Transmembrane helix</keyword>
<keyword evidence="13" id="KW-1185">Reference proteome</keyword>
<keyword evidence="9 10" id="KW-0472">Membrane</keyword>
<name>F5YPT7_TREPZ</name>
<keyword evidence="5 10" id="KW-0145">Chemotaxis</keyword>
<evidence type="ECO:0000313" key="13">
    <source>
        <dbReference type="Proteomes" id="UP000009223"/>
    </source>
</evidence>
<evidence type="ECO:0000256" key="1">
    <source>
        <dbReference type="ARBA" id="ARBA00002254"/>
    </source>
</evidence>
<evidence type="ECO:0000256" key="2">
    <source>
        <dbReference type="ARBA" id="ARBA00004162"/>
    </source>
</evidence>
<dbReference type="Pfam" id="PF03748">
    <property type="entry name" value="FliL"/>
    <property type="match status" value="1"/>
</dbReference>
<organism evidence="12 13">
    <name type="scientific">Treponema primitia (strain ATCC BAA-887 / DSM 12427 / ZAS-2)</name>
    <dbReference type="NCBI Taxonomy" id="545694"/>
    <lineage>
        <taxon>Bacteria</taxon>
        <taxon>Pseudomonadati</taxon>
        <taxon>Spirochaetota</taxon>
        <taxon>Spirochaetia</taxon>
        <taxon>Spirochaetales</taxon>
        <taxon>Treponemataceae</taxon>
        <taxon>Treponema</taxon>
    </lineage>
</organism>
<keyword evidence="7 10" id="KW-0283">Flagellar rotation</keyword>
<evidence type="ECO:0000256" key="10">
    <source>
        <dbReference type="RuleBase" id="RU364125"/>
    </source>
</evidence>
<evidence type="ECO:0000256" key="3">
    <source>
        <dbReference type="ARBA" id="ARBA00008281"/>
    </source>
</evidence>
<dbReference type="Proteomes" id="UP000009223">
    <property type="component" value="Chromosome"/>
</dbReference>
<evidence type="ECO:0000256" key="6">
    <source>
        <dbReference type="ARBA" id="ARBA00022692"/>
    </source>
</evidence>
<dbReference type="RefSeq" id="WP_015707382.1">
    <property type="nucleotide sequence ID" value="NC_015578.1"/>
</dbReference>
<evidence type="ECO:0000256" key="5">
    <source>
        <dbReference type="ARBA" id="ARBA00022500"/>
    </source>
</evidence>
<dbReference type="PROSITE" id="PS51139">
    <property type="entry name" value="GTF2I"/>
    <property type="match status" value="1"/>
</dbReference>
<feature type="region of interest" description="Disordered" evidence="11">
    <location>
        <begin position="1"/>
        <end position="23"/>
    </location>
</feature>
<keyword evidence="12" id="KW-0282">Flagellum</keyword>
<evidence type="ECO:0000313" key="12">
    <source>
        <dbReference type="EMBL" id="AEF83756.1"/>
    </source>
</evidence>
<dbReference type="HOGENOM" id="CLU_126053_0_0_12"/>
<dbReference type="GO" id="GO:0009425">
    <property type="term" value="C:bacterial-type flagellum basal body"/>
    <property type="evidence" value="ECO:0007669"/>
    <property type="project" value="InterPro"/>
</dbReference>
<gene>
    <name evidence="12" type="primary">fliL_1</name>
    <name evidence="12" type="ordered locus">TREPR_2858</name>
</gene>
<reference evidence="12" key="2">
    <citation type="journal article" date="2011" name="ISME J.">
        <title>RNA-seq reveals cooperative metabolic interactions between two termite-gut spirochete species in co-culture.</title>
        <authorList>
            <person name="Rosenthal A.Z."/>
            <person name="Matson E.G."/>
            <person name="Eldar A."/>
            <person name="Leadbetter J.R."/>
        </authorList>
    </citation>
    <scope>NUCLEOTIDE SEQUENCE [LARGE SCALE GENOMIC DNA]</scope>
    <source>
        <strain evidence="12">ZAS-2</strain>
    </source>
</reference>
<evidence type="ECO:0000256" key="9">
    <source>
        <dbReference type="ARBA" id="ARBA00023136"/>
    </source>
</evidence>
<dbReference type="KEGG" id="tpi:TREPR_2858"/>
<evidence type="ECO:0000256" key="8">
    <source>
        <dbReference type="ARBA" id="ARBA00022989"/>
    </source>
</evidence>
<evidence type="ECO:0000256" key="4">
    <source>
        <dbReference type="ARBA" id="ARBA00022475"/>
    </source>
</evidence>
<dbReference type="STRING" id="545694.TREPR_2858"/>
<keyword evidence="4 10" id="KW-1003">Cell membrane</keyword>
<evidence type="ECO:0000256" key="7">
    <source>
        <dbReference type="ARBA" id="ARBA00022779"/>
    </source>
</evidence>
<accession>F5YPT7</accession>
<keyword evidence="12" id="KW-0969">Cilium</keyword>
<sequence length="187" mass="20289">MAEDDDVLGDSGDAPEGGGGGGAKKPSGLGALLPNLLKFVAIGLGALIFIVTVTVITFNFMNKGGKPQTGVADAASPYIGKRPEYLYFNSIGTVRTRTKDVTSHSVVVDMAIGYDMNDKNAATELTTRLYELQDFVRNFFSSKYAEELSTEREARLKQEIIEALNTRVLNSSKAKNIVFKQLDVMEL</sequence>
<reference evidence="12" key="1">
    <citation type="submission" date="2009-12" db="EMBL/GenBank/DDBJ databases">
        <authorList>
            <person name="Tetu S.G."/>
            <person name="Matson E."/>
            <person name="Ren Q."/>
            <person name="Seshadri R."/>
            <person name="Elbourne L."/>
            <person name="Hassan K.A."/>
            <person name="Durkin A."/>
            <person name="Radune D."/>
            <person name="Mohamoud Y."/>
            <person name="Shay R."/>
            <person name="Jin S."/>
            <person name="Zhang X."/>
            <person name="Lucey K."/>
            <person name="Ballor N.R."/>
            <person name="Ottesen E."/>
            <person name="Rosenthal R."/>
            <person name="Allen A."/>
            <person name="Leadbetter J.R."/>
            <person name="Paulsen I.T."/>
        </authorList>
    </citation>
    <scope>NUCLEOTIDE SEQUENCE</scope>
    <source>
        <strain evidence="12">ZAS-2</strain>
    </source>
</reference>
<comment type="similarity">
    <text evidence="3 10">Belongs to the FliL family.</text>
</comment>
<keyword evidence="12" id="KW-0966">Cell projection</keyword>
<dbReference type="GO" id="GO:0006935">
    <property type="term" value="P:chemotaxis"/>
    <property type="evidence" value="ECO:0007669"/>
    <property type="project" value="UniProtKB-KW"/>
</dbReference>
<dbReference type="eggNOG" id="COG1580">
    <property type="taxonomic scope" value="Bacteria"/>
</dbReference>